<dbReference type="FunFam" id="2.60.40.840:FF:000002">
    <property type="entry name" value="Arrestin 3"/>
    <property type="match status" value="1"/>
</dbReference>
<dbReference type="Pfam" id="PF00339">
    <property type="entry name" value="Arrestin_N"/>
    <property type="match status" value="1"/>
</dbReference>
<dbReference type="GO" id="GO:0001750">
    <property type="term" value="C:photoreceptor outer segment"/>
    <property type="evidence" value="ECO:0007669"/>
    <property type="project" value="TreeGrafter"/>
</dbReference>
<dbReference type="Ensembl" id="ENSSFOT00015038441.2">
    <property type="protein sequence ID" value="ENSSFOP00015038022.2"/>
    <property type="gene ID" value="ENSSFOG00015024198.2"/>
</dbReference>
<dbReference type="GO" id="GO:0007399">
    <property type="term" value="P:nervous system development"/>
    <property type="evidence" value="ECO:0007669"/>
    <property type="project" value="UniProtKB-ARBA"/>
</dbReference>
<reference evidence="6 7" key="1">
    <citation type="submission" date="2019-04" db="EMBL/GenBank/DDBJ databases">
        <authorList>
            <consortium name="Wellcome Sanger Institute Data Sharing"/>
        </authorList>
    </citation>
    <scope>NUCLEOTIDE SEQUENCE [LARGE SCALE GENOMIC DNA]</scope>
</reference>
<organism evidence="6 7">
    <name type="scientific">Scleropages formosus</name>
    <name type="common">Asian bonytongue</name>
    <name type="synonym">Osteoglossum formosum</name>
    <dbReference type="NCBI Taxonomy" id="113540"/>
    <lineage>
        <taxon>Eukaryota</taxon>
        <taxon>Metazoa</taxon>
        <taxon>Chordata</taxon>
        <taxon>Craniata</taxon>
        <taxon>Vertebrata</taxon>
        <taxon>Euteleostomi</taxon>
        <taxon>Actinopterygii</taxon>
        <taxon>Neopterygii</taxon>
        <taxon>Teleostei</taxon>
        <taxon>Osteoglossocephala</taxon>
        <taxon>Osteoglossomorpha</taxon>
        <taxon>Osteoglossiformes</taxon>
        <taxon>Osteoglossidae</taxon>
        <taxon>Scleropages</taxon>
    </lineage>
</organism>
<evidence type="ECO:0000256" key="4">
    <source>
        <dbReference type="ARBA" id="ARBA00042071"/>
    </source>
</evidence>
<dbReference type="AlphaFoldDB" id="A0A8C9SQ58"/>
<accession>A0A8C9SQ58</accession>
<dbReference type="InterPro" id="IPR014756">
    <property type="entry name" value="Ig_E-set"/>
</dbReference>
<dbReference type="Pfam" id="PF02752">
    <property type="entry name" value="Arrestin_C"/>
    <property type="match status" value="1"/>
</dbReference>
<dbReference type="GO" id="GO:0001664">
    <property type="term" value="F:G protein-coupled receptor binding"/>
    <property type="evidence" value="ECO:0007669"/>
    <property type="project" value="TreeGrafter"/>
</dbReference>
<dbReference type="GeneTree" id="ENSGT00950000182887"/>
<protein>
    <recommendedName>
        <fullName evidence="2">S-arrestin</fullName>
    </recommendedName>
    <alternativeName>
        <fullName evidence="4">Retinal S-antigen</fullName>
    </alternativeName>
    <alternativeName>
        <fullName evidence="3">Rod photoreceptor arrestin</fullName>
    </alternativeName>
</protein>
<gene>
    <name evidence="6" type="primary">LOC108926826</name>
</gene>
<dbReference type="InterPro" id="IPR011022">
    <property type="entry name" value="Arrestin_C-like"/>
</dbReference>
<sequence length="364" mass="39985">MSTKQVVFKKLSRDKSVGIYMGKRDFVDHCDFVEPVDGVVIVDPKLLQGKKAFVVLCCTFRYGRDDDDNVLGIKFCRELHRSSQQVFPPLLDRERNVHTGLQEKLLHKLGCNAYPFFFEFPDNLPCSVALQPAPTDVGKKCAVEFEVKAFCAKGHDDKVQKRSSVSLAIRKVQYAPERGGAPPSVELSREFGASEKALHVEACLEKQTYYHGEPIGVHVNISNGSSKTVKNIIVMVEQVANVVLYSNDSYAETVATVETPDTVESGASLQATYTILPLLANNRKQRGIALDGKLKHEDTNLASSSIVKDGVLPEVLGILVSYRLLVKLVVGGSDEELVFQDFRRGDLKGVADNADEGSASPAEP</sequence>
<evidence type="ECO:0000259" key="5">
    <source>
        <dbReference type="SMART" id="SM01017"/>
    </source>
</evidence>
<reference evidence="6" key="2">
    <citation type="submission" date="2025-08" db="UniProtKB">
        <authorList>
            <consortium name="Ensembl"/>
        </authorList>
    </citation>
    <scope>IDENTIFICATION</scope>
</reference>
<evidence type="ECO:0000256" key="2">
    <source>
        <dbReference type="ARBA" id="ARBA00040206"/>
    </source>
</evidence>
<comment type="similarity">
    <text evidence="1">Belongs to the arrestin family.</text>
</comment>
<dbReference type="SMART" id="SM01017">
    <property type="entry name" value="Arrestin_C"/>
    <property type="match status" value="1"/>
</dbReference>
<evidence type="ECO:0000313" key="7">
    <source>
        <dbReference type="Proteomes" id="UP000694397"/>
    </source>
</evidence>
<dbReference type="OrthoDB" id="298939at2759"/>
<dbReference type="GO" id="GO:0002031">
    <property type="term" value="P:G protein-coupled receptor internalization"/>
    <property type="evidence" value="ECO:0007669"/>
    <property type="project" value="TreeGrafter"/>
</dbReference>
<reference evidence="6" key="3">
    <citation type="submission" date="2025-09" db="UniProtKB">
        <authorList>
            <consortium name="Ensembl"/>
        </authorList>
    </citation>
    <scope>IDENTIFICATION</scope>
</reference>
<dbReference type="GO" id="GO:0007165">
    <property type="term" value="P:signal transduction"/>
    <property type="evidence" value="ECO:0007669"/>
    <property type="project" value="InterPro"/>
</dbReference>
<dbReference type="SUPFAM" id="SSF81296">
    <property type="entry name" value="E set domains"/>
    <property type="match status" value="2"/>
</dbReference>
<dbReference type="InterPro" id="IPR011021">
    <property type="entry name" value="Arrestin-like_N"/>
</dbReference>
<dbReference type="PRINTS" id="PR00309">
    <property type="entry name" value="ARRESTIN"/>
</dbReference>
<evidence type="ECO:0000313" key="6">
    <source>
        <dbReference type="Ensembl" id="ENSSFOP00015038022.2"/>
    </source>
</evidence>
<evidence type="ECO:0000256" key="3">
    <source>
        <dbReference type="ARBA" id="ARBA00041305"/>
    </source>
</evidence>
<evidence type="ECO:0000256" key="1">
    <source>
        <dbReference type="ARBA" id="ARBA00005298"/>
    </source>
</evidence>
<feature type="domain" description="Arrestin C-terminal-like" evidence="5">
    <location>
        <begin position="194"/>
        <end position="337"/>
    </location>
</feature>
<dbReference type="FunFam" id="2.60.40.640:FF:000011">
    <property type="entry name" value="S-arrestin isoform X2"/>
    <property type="match status" value="1"/>
</dbReference>
<dbReference type="Gene3D" id="2.60.40.640">
    <property type="match status" value="1"/>
</dbReference>
<dbReference type="PANTHER" id="PTHR11792:SF15">
    <property type="entry name" value="S-ARRESTIN"/>
    <property type="match status" value="1"/>
</dbReference>
<keyword evidence="7" id="KW-1185">Reference proteome</keyword>
<dbReference type="PANTHER" id="PTHR11792">
    <property type="entry name" value="ARRESTIN"/>
    <property type="match status" value="1"/>
</dbReference>
<dbReference type="Proteomes" id="UP000694397">
    <property type="component" value="Chromosome 25"/>
</dbReference>
<dbReference type="GO" id="GO:0001917">
    <property type="term" value="C:photoreceptor inner segment"/>
    <property type="evidence" value="ECO:0007669"/>
    <property type="project" value="TreeGrafter"/>
</dbReference>
<dbReference type="InterPro" id="IPR014752">
    <property type="entry name" value="Arrestin-like_C"/>
</dbReference>
<dbReference type="InterPro" id="IPR014753">
    <property type="entry name" value="Arrestin_N"/>
</dbReference>
<dbReference type="InterPro" id="IPR000698">
    <property type="entry name" value="Arrestin"/>
</dbReference>
<dbReference type="Gene3D" id="2.60.40.840">
    <property type="match status" value="1"/>
</dbReference>
<name>A0A8C9SQ58_SCLFO</name>
<proteinExistence type="inferred from homology"/>